<sequence length="73" mass="7968">MNRIPDVYEVTSLRNTSPIEDERVGIGFNMENGKIIRINISVSDVKMIHDSLSHSIGSSGIPSIDVSSKLPAE</sequence>
<feature type="region of interest" description="Disordered" evidence="1">
    <location>
        <begin position="53"/>
        <end position="73"/>
    </location>
</feature>
<gene>
    <name evidence="2" type="ORF">HW932_00550</name>
</gene>
<comment type="caution">
    <text evidence="2">The sequence shown here is derived from an EMBL/GenBank/DDBJ whole genome shotgun (WGS) entry which is preliminary data.</text>
</comment>
<protein>
    <submittedName>
        <fullName evidence="2">Uncharacterized protein</fullName>
    </submittedName>
</protein>
<keyword evidence="3" id="KW-1185">Reference proteome</keyword>
<dbReference type="AlphaFoldDB" id="A0A850R982"/>
<proteinExistence type="predicted"/>
<evidence type="ECO:0000313" key="3">
    <source>
        <dbReference type="Proteomes" id="UP000592294"/>
    </source>
</evidence>
<evidence type="ECO:0000313" key="2">
    <source>
        <dbReference type="EMBL" id="NVZ07747.1"/>
    </source>
</evidence>
<dbReference type="RefSeq" id="WP_176974554.1">
    <property type="nucleotide sequence ID" value="NZ_JABZEO010000001.1"/>
</dbReference>
<organism evidence="2 3">
    <name type="scientific">Allochromatium humboldtianum</name>
    <dbReference type="NCBI Taxonomy" id="504901"/>
    <lineage>
        <taxon>Bacteria</taxon>
        <taxon>Pseudomonadati</taxon>
        <taxon>Pseudomonadota</taxon>
        <taxon>Gammaproteobacteria</taxon>
        <taxon>Chromatiales</taxon>
        <taxon>Chromatiaceae</taxon>
        <taxon>Allochromatium</taxon>
    </lineage>
</organism>
<reference evidence="2 3" key="1">
    <citation type="submission" date="2020-06" db="EMBL/GenBank/DDBJ databases">
        <title>Whole-genome sequence of Allochromatium humboldtianum DSM 21881, type strain.</title>
        <authorList>
            <person name="Kyndt J.A."/>
            <person name="Meyer T.E."/>
        </authorList>
    </citation>
    <scope>NUCLEOTIDE SEQUENCE [LARGE SCALE GENOMIC DNA]</scope>
    <source>
        <strain evidence="2 3">DSM 21881</strain>
    </source>
</reference>
<name>A0A850R982_9GAMM</name>
<dbReference type="Proteomes" id="UP000592294">
    <property type="component" value="Unassembled WGS sequence"/>
</dbReference>
<accession>A0A850R982</accession>
<evidence type="ECO:0000256" key="1">
    <source>
        <dbReference type="SAM" id="MobiDB-lite"/>
    </source>
</evidence>
<dbReference type="EMBL" id="JABZEO010000001">
    <property type="protein sequence ID" value="NVZ07747.1"/>
    <property type="molecule type" value="Genomic_DNA"/>
</dbReference>